<sequence length="141" mass="14541">MTAGTDPYAVLGVDPSASQEALRAAFRAAVLRLHPDKAGPGEAAAAAYAATQAAWETLGDPACRAAHDASRGLAAGRRHVQVQVQLRAAEMGSEEYGGEACLVYPCRCGDLFLLPLSDLGAPGELVLVPCSSCSLFAQVQT</sequence>
<accession>A0A087SAD0</accession>
<evidence type="ECO:0000313" key="8">
    <source>
        <dbReference type="EMBL" id="KFM22684.1"/>
    </source>
</evidence>
<dbReference type="PROSITE" id="PS51074">
    <property type="entry name" value="DPH_MB"/>
    <property type="match status" value="1"/>
</dbReference>
<dbReference type="Proteomes" id="UP000028924">
    <property type="component" value="Unassembled WGS sequence"/>
</dbReference>
<protein>
    <submittedName>
        <fullName evidence="8">DnaJ-like protein subfamily C member 24</fullName>
    </submittedName>
</protein>
<keyword evidence="3" id="KW-0862">Zinc</keyword>
<organism evidence="8 9">
    <name type="scientific">Auxenochlorella protothecoides</name>
    <name type="common">Green microalga</name>
    <name type="synonym">Chlorella protothecoides</name>
    <dbReference type="NCBI Taxonomy" id="3075"/>
    <lineage>
        <taxon>Eukaryota</taxon>
        <taxon>Viridiplantae</taxon>
        <taxon>Chlorophyta</taxon>
        <taxon>core chlorophytes</taxon>
        <taxon>Trebouxiophyceae</taxon>
        <taxon>Chlorellales</taxon>
        <taxon>Chlorellaceae</taxon>
        <taxon>Auxenochlorella</taxon>
    </lineage>
</organism>
<dbReference type="SUPFAM" id="SSF144217">
    <property type="entry name" value="CSL zinc finger"/>
    <property type="match status" value="1"/>
</dbReference>
<evidence type="ECO:0000259" key="5">
    <source>
        <dbReference type="PROSITE" id="PS50076"/>
    </source>
</evidence>
<dbReference type="PANTHER" id="PTHR45255">
    <property type="entry name" value="DNAJ HOMOLOG SUBFAMILY C MEMBER 24"/>
    <property type="match status" value="1"/>
</dbReference>
<keyword evidence="2" id="KW-0479">Metal-binding</keyword>
<dbReference type="PRINTS" id="PR00625">
    <property type="entry name" value="JDOMAIN"/>
</dbReference>
<reference evidence="8 9" key="1">
    <citation type="journal article" date="2014" name="BMC Genomics">
        <title>Oil accumulation mechanisms of the oleaginous microalga Chlorella protothecoides revealed through its genome, transcriptomes, and proteomes.</title>
        <authorList>
            <person name="Gao C."/>
            <person name="Wang Y."/>
            <person name="Shen Y."/>
            <person name="Yan D."/>
            <person name="He X."/>
            <person name="Dai J."/>
            <person name="Wu Q."/>
        </authorList>
    </citation>
    <scope>NUCLEOTIDE SEQUENCE [LARGE SCALE GENOMIC DNA]</scope>
    <source>
        <strain evidence="8 9">0710</strain>
    </source>
</reference>
<dbReference type="PROSITE" id="PS50076">
    <property type="entry name" value="DNAJ_2"/>
    <property type="match status" value="1"/>
</dbReference>
<dbReference type="PANTHER" id="PTHR45255:SF1">
    <property type="entry name" value="DNAJ HOMOLOG SUBFAMILY C MEMBER 24"/>
    <property type="match status" value="1"/>
</dbReference>
<evidence type="ECO:0000256" key="4">
    <source>
        <dbReference type="ARBA" id="ARBA00023004"/>
    </source>
</evidence>
<feature type="domain" description="DPH-type MB" evidence="6">
    <location>
        <begin position="80"/>
        <end position="141"/>
    </location>
</feature>
<comment type="similarity">
    <text evidence="1">Belongs to the DPH4 family.</text>
</comment>
<feature type="domain" description="J" evidence="5">
    <location>
        <begin position="6"/>
        <end position="71"/>
    </location>
</feature>
<dbReference type="InterPro" id="IPR001623">
    <property type="entry name" value="DnaJ_domain"/>
</dbReference>
<proteinExistence type="inferred from homology"/>
<gene>
    <name evidence="8" type="ORF">F751_6715</name>
    <name evidence="7" type="ORF">g.3140</name>
</gene>
<dbReference type="CDD" id="cd06257">
    <property type="entry name" value="DnaJ"/>
    <property type="match status" value="1"/>
</dbReference>
<dbReference type="Pfam" id="PF05207">
    <property type="entry name" value="Zn_ribbon_CSL"/>
    <property type="match status" value="1"/>
</dbReference>
<dbReference type="RefSeq" id="XP_011395540.1">
    <property type="nucleotide sequence ID" value="XM_011397238.1"/>
</dbReference>
<dbReference type="GO" id="GO:0008198">
    <property type="term" value="F:ferrous iron binding"/>
    <property type="evidence" value="ECO:0007669"/>
    <property type="project" value="TreeGrafter"/>
</dbReference>
<dbReference type="InterPro" id="IPR036671">
    <property type="entry name" value="DPH_MB_sf"/>
</dbReference>
<evidence type="ECO:0000256" key="2">
    <source>
        <dbReference type="ARBA" id="ARBA00022723"/>
    </source>
</evidence>
<evidence type="ECO:0000313" key="9">
    <source>
        <dbReference type="Proteomes" id="UP000028924"/>
    </source>
</evidence>
<dbReference type="GeneID" id="23618106"/>
<reference evidence="7" key="2">
    <citation type="submission" date="2015-08" db="EMBL/GenBank/DDBJ databases">
        <authorList>
            <person name="Babu N.S."/>
            <person name="Beckwith C.J."/>
            <person name="Beseler K.G."/>
            <person name="Brison A."/>
            <person name="Carone J.V."/>
            <person name="Caskin T.P."/>
            <person name="Diamond M."/>
            <person name="Durham M.E."/>
            <person name="Foxe J.M."/>
            <person name="Go M."/>
            <person name="Henderson B.A."/>
            <person name="Jones I.B."/>
            <person name="McGettigan J.A."/>
            <person name="Micheletti S.J."/>
            <person name="Nasrallah M.E."/>
            <person name="Ortiz D."/>
            <person name="Piller C.R."/>
            <person name="Privatt S.R."/>
            <person name="Schneider S.L."/>
            <person name="Sharp S."/>
            <person name="Smith T.C."/>
            <person name="Stanton J.D."/>
            <person name="Ullery H.E."/>
            <person name="Wilson R.J."/>
            <person name="Serrano M.G."/>
            <person name="Buck G."/>
            <person name="Lee V."/>
            <person name="Wang Y."/>
            <person name="Carvalho R."/>
            <person name="Voegtly L."/>
            <person name="Shi R."/>
            <person name="Duckworth R."/>
            <person name="Johnson A."/>
            <person name="Loviza R."/>
            <person name="Walstead R."/>
            <person name="Shah Z."/>
            <person name="Kiflezghi M."/>
            <person name="Wade K."/>
            <person name="Ball S.L."/>
            <person name="Bradley K.W."/>
            <person name="Asai D.J."/>
            <person name="Bowman C.A."/>
            <person name="Russell D.A."/>
            <person name="Pope W.H."/>
            <person name="Jacobs-Sera D."/>
            <person name="Hendrix R.W."/>
            <person name="Hatfull G.F."/>
        </authorList>
    </citation>
    <scope>NUCLEOTIDE SEQUENCE</scope>
</reference>
<keyword evidence="4" id="KW-0408">Iron</keyword>
<dbReference type="EMBL" id="KL662080">
    <property type="protein sequence ID" value="KFM22684.1"/>
    <property type="molecule type" value="Genomic_DNA"/>
</dbReference>
<name>A0A087SAD0_AUXPR</name>
<dbReference type="GO" id="GO:0001671">
    <property type="term" value="F:ATPase activator activity"/>
    <property type="evidence" value="ECO:0007669"/>
    <property type="project" value="TreeGrafter"/>
</dbReference>
<keyword evidence="9" id="KW-1185">Reference proteome</keyword>
<dbReference type="AlphaFoldDB" id="A0A087SAD0"/>
<evidence type="ECO:0000256" key="3">
    <source>
        <dbReference type="ARBA" id="ARBA00022833"/>
    </source>
</evidence>
<dbReference type="InterPro" id="IPR036869">
    <property type="entry name" value="J_dom_sf"/>
</dbReference>
<dbReference type="SMART" id="SM00271">
    <property type="entry name" value="DnaJ"/>
    <property type="match status" value="1"/>
</dbReference>
<dbReference type="OrthoDB" id="445556at2759"/>
<evidence type="ECO:0000256" key="1">
    <source>
        <dbReference type="ARBA" id="ARBA00006169"/>
    </source>
</evidence>
<dbReference type="Gene3D" id="1.10.287.110">
    <property type="entry name" value="DnaJ domain"/>
    <property type="match status" value="1"/>
</dbReference>
<dbReference type="STRING" id="3075.A0A087SAD0"/>
<dbReference type="InterPro" id="IPR007872">
    <property type="entry name" value="DPH_MB_dom"/>
</dbReference>
<dbReference type="eggNOG" id="KOG0714">
    <property type="taxonomic scope" value="Eukaryota"/>
</dbReference>
<dbReference type="EMBL" id="GDKF01009193">
    <property type="protein sequence ID" value="JAT69429.1"/>
    <property type="molecule type" value="Transcribed_RNA"/>
</dbReference>
<dbReference type="Gene3D" id="3.10.660.10">
    <property type="entry name" value="DPH Zinc finger"/>
    <property type="match status" value="1"/>
</dbReference>
<dbReference type="KEGG" id="apro:F751_6715"/>
<evidence type="ECO:0000313" key="7">
    <source>
        <dbReference type="EMBL" id="JAT69429.1"/>
    </source>
</evidence>
<evidence type="ECO:0000259" key="6">
    <source>
        <dbReference type="PROSITE" id="PS51074"/>
    </source>
</evidence>
<dbReference type="Pfam" id="PF00226">
    <property type="entry name" value="DnaJ"/>
    <property type="match status" value="1"/>
</dbReference>
<dbReference type="SUPFAM" id="SSF46565">
    <property type="entry name" value="Chaperone J-domain"/>
    <property type="match status" value="1"/>
</dbReference>